<reference evidence="10" key="1">
    <citation type="submission" date="2023-05" db="EMBL/GenBank/DDBJ databases">
        <authorList>
            <person name="Huff M."/>
        </authorList>
    </citation>
    <scope>NUCLEOTIDE SEQUENCE</scope>
</reference>
<dbReference type="SUPFAM" id="SSF54001">
    <property type="entry name" value="Cysteine proteinases"/>
    <property type="match status" value="1"/>
</dbReference>
<dbReference type="PANTHER" id="PTHR43982">
    <property type="entry name" value="UBIQUITIN CARBOXYL-TERMINAL HYDROLASE"/>
    <property type="match status" value="1"/>
</dbReference>
<dbReference type="GO" id="GO:0061136">
    <property type="term" value="P:regulation of proteasomal protein catabolic process"/>
    <property type="evidence" value="ECO:0007669"/>
    <property type="project" value="TreeGrafter"/>
</dbReference>
<dbReference type="InterPro" id="IPR044635">
    <property type="entry name" value="UBP14-like"/>
</dbReference>
<dbReference type="EMBL" id="OU503044">
    <property type="protein sequence ID" value="CAI9767158.1"/>
    <property type="molecule type" value="Genomic_DNA"/>
</dbReference>
<dbReference type="PROSITE" id="PS00973">
    <property type="entry name" value="USP_2"/>
    <property type="match status" value="1"/>
</dbReference>
<keyword evidence="4" id="KW-0645">Protease</keyword>
<feature type="compositionally biased region" description="Basic and acidic residues" evidence="8">
    <location>
        <begin position="65"/>
        <end position="76"/>
    </location>
</feature>
<feature type="domain" description="USP" evidence="9">
    <location>
        <begin position="1"/>
        <end position="134"/>
    </location>
</feature>
<evidence type="ECO:0000256" key="2">
    <source>
        <dbReference type="ARBA" id="ARBA00009085"/>
    </source>
</evidence>
<evidence type="ECO:0000256" key="5">
    <source>
        <dbReference type="ARBA" id="ARBA00022786"/>
    </source>
</evidence>
<organism evidence="10 11">
    <name type="scientific">Fraxinus pennsylvanica</name>
    <dbReference type="NCBI Taxonomy" id="56036"/>
    <lineage>
        <taxon>Eukaryota</taxon>
        <taxon>Viridiplantae</taxon>
        <taxon>Streptophyta</taxon>
        <taxon>Embryophyta</taxon>
        <taxon>Tracheophyta</taxon>
        <taxon>Spermatophyta</taxon>
        <taxon>Magnoliopsida</taxon>
        <taxon>eudicotyledons</taxon>
        <taxon>Gunneridae</taxon>
        <taxon>Pentapetalae</taxon>
        <taxon>asterids</taxon>
        <taxon>lamiids</taxon>
        <taxon>Lamiales</taxon>
        <taxon>Oleaceae</taxon>
        <taxon>Oleeae</taxon>
        <taxon>Fraxinus</taxon>
    </lineage>
</organism>
<evidence type="ECO:0000256" key="8">
    <source>
        <dbReference type="SAM" id="MobiDB-lite"/>
    </source>
</evidence>
<feature type="region of interest" description="Disordered" evidence="8">
    <location>
        <begin position="35"/>
        <end position="76"/>
    </location>
</feature>
<gene>
    <name evidence="10" type="ORF">FPE_LOCUS14588</name>
</gene>
<dbReference type="InterPro" id="IPR028889">
    <property type="entry name" value="USP"/>
</dbReference>
<dbReference type="Proteomes" id="UP000834106">
    <property type="component" value="Chromosome 9"/>
</dbReference>
<dbReference type="PROSITE" id="PS50235">
    <property type="entry name" value="USP_3"/>
    <property type="match status" value="1"/>
</dbReference>
<proteinExistence type="inferred from homology"/>
<evidence type="ECO:0000256" key="1">
    <source>
        <dbReference type="ARBA" id="ARBA00000707"/>
    </source>
</evidence>
<dbReference type="InterPro" id="IPR038765">
    <property type="entry name" value="Papain-like_cys_pep_sf"/>
</dbReference>
<dbReference type="EC" id="3.4.19.12" evidence="3"/>
<dbReference type="AlphaFoldDB" id="A0AAD2DWB6"/>
<keyword evidence="6" id="KW-0378">Hydrolase</keyword>
<dbReference type="Gene3D" id="3.90.70.10">
    <property type="entry name" value="Cysteine proteinases"/>
    <property type="match status" value="1"/>
</dbReference>
<dbReference type="GO" id="GO:0016579">
    <property type="term" value="P:protein deubiquitination"/>
    <property type="evidence" value="ECO:0007669"/>
    <property type="project" value="InterPro"/>
</dbReference>
<evidence type="ECO:0000256" key="7">
    <source>
        <dbReference type="ARBA" id="ARBA00022807"/>
    </source>
</evidence>
<keyword evidence="5" id="KW-0833">Ubl conjugation pathway</keyword>
<evidence type="ECO:0000259" key="9">
    <source>
        <dbReference type="PROSITE" id="PS50235"/>
    </source>
</evidence>
<dbReference type="InterPro" id="IPR001394">
    <property type="entry name" value="Peptidase_C19_UCH"/>
</dbReference>
<evidence type="ECO:0000313" key="11">
    <source>
        <dbReference type="Proteomes" id="UP000834106"/>
    </source>
</evidence>
<comment type="catalytic activity">
    <reaction evidence="1">
        <text>Thiol-dependent hydrolysis of ester, thioester, amide, peptide and isopeptide bonds formed by the C-terminal Gly of ubiquitin (a 76-residue protein attached to proteins as an intracellular targeting signal).</text>
        <dbReference type="EC" id="3.4.19.12"/>
    </reaction>
</comment>
<evidence type="ECO:0000256" key="4">
    <source>
        <dbReference type="ARBA" id="ARBA00022670"/>
    </source>
</evidence>
<sequence length="134" mass="14998">MNSLLIFNSLSIFNTTLNFKLPTFKILRDEEGRKLGLKNSDKNSGSTDNDVKMAEVEASSNRNGDPSKSELVEDAPGKEKALTGIYDLVAVLTHKGRRADSGHYIAWVKQETGDWHMAYICMYKARDVSMRSPL</sequence>
<name>A0AAD2DWB6_9LAMI</name>
<accession>A0AAD2DWB6</accession>
<dbReference type="Pfam" id="PF00443">
    <property type="entry name" value="UCH"/>
    <property type="match status" value="1"/>
</dbReference>
<evidence type="ECO:0000256" key="3">
    <source>
        <dbReference type="ARBA" id="ARBA00012759"/>
    </source>
</evidence>
<dbReference type="GO" id="GO:0043161">
    <property type="term" value="P:proteasome-mediated ubiquitin-dependent protein catabolic process"/>
    <property type="evidence" value="ECO:0007669"/>
    <property type="project" value="InterPro"/>
</dbReference>
<dbReference type="GO" id="GO:0004843">
    <property type="term" value="F:cysteine-type deubiquitinase activity"/>
    <property type="evidence" value="ECO:0007669"/>
    <property type="project" value="UniProtKB-EC"/>
</dbReference>
<dbReference type="InterPro" id="IPR018200">
    <property type="entry name" value="USP_CS"/>
</dbReference>
<dbReference type="PANTHER" id="PTHR43982:SF1">
    <property type="entry name" value="UBIQUITIN CARBOXYL-TERMINAL HYDROLASE 14"/>
    <property type="match status" value="1"/>
</dbReference>
<keyword evidence="11" id="KW-1185">Reference proteome</keyword>
<keyword evidence="7" id="KW-0788">Thiol protease</keyword>
<evidence type="ECO:0000256" key="6">
    <source>
        <dbReference type="ARBA" id="ARBA00022801"/>
    </source>
</evidence>
<comment type="similarity">
    <text evidence="2">Belongs to the peptidase C19 family.</text>
</comment>
<evidence type="ECO:0000313" key="10">
    <source>
        <dbReference type="EMBL" id="CAI9767158.1"/>
    </source>
</evidence>
<dbReference type="GO" id="GO:0070628">
    <property type="term" value="F:proteasome binding"/>
    <property type="evidence" value="ECO:0007669"/>
    <property type="project" value="TreeGrafter"/>
</dbReference>
<protein>
    <recommendedName>
        <fullName evidence="3">ubiquitinyl hydrolase 1</fullName>
        <ecNumber evidence="3">3.4.19.12</ecNumber>
    </recommendedName>
</protein>